<keyword evidence="1" id="KW-1133">Transmembrane helix</keyword>
<feature type="non-terminal residue" evidence="2">
    <location>
        <position position="1"/>
    </location>
</feature>
<keyword evidence="1" id="KW-0472">Membrane</keyword>
<dbReference type="EMBL" id="JBHTIS010003482">
    <property type="protein sequence ID" value="MFD1051302.1"/>
    <property type="molecule type" value="Genomic_DNA"/>
</dbReference>
<feature type="transmembrane region" description="Helical" evidence="1">
    <location>
        <begin position="159"/>
        <end position="176"/>
    </location>
</feature>
<name>A0ABW3MKT5_9PSEU</name>
<reference evidence="3" key="1">
    <citation type="journal article" date="2019" name="Int. J. Syst. Evol. Microbiol.">
        <title>The Global Catalogue of Microorganisms (GCM) 10K type strain sequencing project: providing services to taxonomists for standard genome sequencing and annotation.</title>
        <authorList>
            <consortium name="The Broad Institute Genomics Platform"/>
            <consortium name="The Broad Institute Genome Sequencing Center for Infectious Disease"/>
            <person name="Wu L."/>
            <person name="Ma J."/>
        </authorList>
    </citation>
    <scope>NUCLEOTIDE SEQUENCE [LARGE SCALE GENOMIC DNA]</scope>
    <source>
        <strain evidence="3">JCM 31486</strain>
    </source>
</reference>
<protein>
    <recommendedName>
        <fullName evidence="4">MFS transporter</fullName>
    </recommendedName>
</protein>
<evidence type="ECO:0000313" key="3">
    <source>
        <dbReference type="Proteomes" id="UP001597045"/>
    </source>
</evidence>
<evidence type="ECO:0000256" key="1">
    <source>
        <dbReference type="SAM" id="Phobius"/>
    </source>
</evidence>
<sequence>GGTSTNDTVLVLGYSLLANRSVFGRHIYAIGGSLVAWMSVRGALLVAAGTFLSGAVVLFLAVRPRAAQGVSSGSLARDSLRGVREILALPRVRRVMVLLWMVPFFTVWPEALGPPYVTSLGLPSSVSGWWLVGVSTGTVVSEVVGVFVLPFVRRHTRTLAAVAFVPLLVFVGQPGFPYALALLTAMGLCSAYLLGVDHELLAATPEDRRGRVYSLTSTGL</sequence>
<dbReference type="InterPro" id="IPR036259">
    <property type="entry name" value="MFS_trans_sf"/>
</dbReference>
<gene>
    <name evidence="2" type="ORF">ACFQ1S_40060</name>
</gene>
<proteinExistence type="predicted"/>
<organism evidence="2 3">
    <name type="scientific">Kibdelosporangium lantanae</name>
    <dbReference type="NCBI Taxonomy" id="1497396"/>
    <lineage>
        <taxon>Bacteria</taxon>
        <taxon>Bacillati</taxon>
        <taxon>Actinomycetota</taxon>
        <taxon>Actinomycetes</taxon>
        <taxon>Pseudonocardiales</taxon>
        <taxon>Pseudonocardiaceae</taxon>
        <taxon>Kibdelosporangium</taxon>
    </lineage>
</organism>
<feature type="transmembrane region" description="Helical" evidence="1">
    <location>
        <begin position="42"/>
        <end position="62"/>
    </location>
</feature>
<keyword evidence="1" id="KW-0812">Transmembrane</keyword>
<dbReference type="Proteomes" id="UP001597045">
    <property type="component" value="Unassembled WGS sequence"/>
</dbReference>
<evidence type="ECO:0008006" key="4">
    <source>
        <dbReference type="Google" id="ProtNLM"/>
    </source>
</evidence>
<feature type="transmembrane region" description="Helical" evidence="1">
    <location>
        <begin position="128"/>
        <end position="152"/>
    </location>
</feature>
<evidence type="ECO:0000313" key="2">
    <source>
        <dbReference type="EMBL" id="MFD1051302.1"/>
    </source>
</evidence>
<comment type="caution">
    <text evidence="2">The sequence shown here is derived from an EMBL/GenBank/DDBJ whole genome shotgun (WGS) entry which is preliminary data.</text>
</comment>
<accession>A0ABW3MKT5</accession>
<feature type="non-terminal residue" evidence="2">
    <location>
        <position position="220"/>
    </location>
</feature>
<dbReference type="SUPFAM" id="SSF103473">
    <property type="entry name" value="MFS general substrate transporter"/>
    <property type="match status" value="1"/>
</dbReference>
<keyword evidence="3" id="KW-1185">Reference proteome</keyword>
<dbReference type="Gene3D" id="1.20.1250.20">
    <property type="entry name" value="MFS general substrate transporter like domains"/>
    <property type="match status" value="1"/>
</dbReference>